<keyword evidence="2" id="KW-1133">Transmembrane helix</keyword>
<organism evidence="3 4">
    <name type="scientific">Thermohalobacter berrensis</name>
    <dbReference type="NCBI Taxonomy" id="99594"/>
    <lineage>
        <taxon>Bacteria</taxon>
        <taxon>Bacillati</taxon>
        <taxon>Bacillota</taxon>
        <taxon>Tissierellia</taxon>
        <taxon>Tissierellales</taxon>
        <taxon>Thermohalobacteraceae</taxon>
        <taxon>Thermohalobacter</taxon>
    </lineage>
</organism>
<accession>A0A419TAF6</accession>
<dbReference type="AlphaFoldDB" id="A0A419TAF6"/>
<dbReference type="SUPFAM" id="SSF158791">
    <property type="entry name" value="MgtE N-terminal domain-like"/>
    <property type="match status" value="1"/>
</dbReference>
<evidence type="ECO:0000256" key="1">
    <source>
        <dbReference type="SAM" id="Coils"/>
    </source>
</evidence>
<evidence type="ECO:0000313" key="4">
    <source>
        <dbReference type="Proteomes" id="UP000284177"/>
    </source>
</evidence>
<comment type="caution">
    <text evidence="3">The sequence shown here is derived from an EMBL/GenBank/DDBJ whole genome shotgun (WGS) entry which is preliminary data.</text>
</comment>
<sequence>MVKEQKQNNVFKIIIILFIVFILVPIGIISLIYYSNDAFRTSANNYLRKVPGFIGDHFKKYPTEEERESKKQYLAQYYLSLNEKNAADKMYIIKQEDELLYNDIVKYMANYSSNKTKKIVEQVRNIELRKDLLFSIYEEVINEKESKIKNEAETLENLQLYLAVNEIENILAESEDGLNYILSLIHLMDEQIVADILYYLDQNKRMQIISSINNVNKRQQLDILLLQKEIRNNELKKIAKEYEQKDPYEAFRELGNTEIYSMEELAIIFMNLHVKNAAEILKFSTDNQFLDELFTEIREEERLLGVKDSYTIKINKAINAIKDYESKVDKLVNIYEKMNPQEVANIVEKMMINDNRVTLFEIGPDFQYQISDSTIILDILSRIKRNNLSEILNYLDTRKAAEITKRLAIE</sequence>
<gene>
    <name evidence="3" type="ORF">BET03_00975</name>
</gene>
<reference evidence="3 4" key="1">
    <citation type="submission" date="2016-08" db="EMBL/GenBank/DDBJ databases">
        <title>Novel Firmicutes and Novel Genomes.</title>
        <authorList>
            <person name="Poppleton D.I."/>
            <person name="Gribaldo S."/>
        </authorList>
    </citation>
    <scope>NUCLEOTIDE SEQUENCE [LARGE SCALE GENOMIC DNA]</scope>
    <source>
        <strain evidence="3 4">CTT3</strain>
    </source>
</reference>
<dbReference type="RefSeq" id="WP_120166325.1">
    <property type="nucleotide sequence ID" value="NZ_MCIB01000001.1"/>
</dbReference>
<feature type="transmembrane region" description="Helical" evidence="2">
    <location>
        <begin position="12"/>
        <end position="34"/>
    </location>
</feature>
<protein>
    <submittedName>
        <fullName evidence="3">Uncharacterized protein</fullName>
    </submittedName>
</protein>
<feature type="coiled-coil region" evidence="1">
    <location>
        <begin position="307"/>
        <end position="334"/>
    </location>
</feature>
<dbReference type="OrthoDB" id="1705722at2"/>
<dbReference type="EMBL" id="MCIB01000001">
    <property type="protein sequence ID" value="RKD34437.1"/>
    <property type="molecule type" value="Genomic_DNA"/>
</dbReference>
<proteinExistence type="predicted"/>
<evidence type="ECO:0000256" key="2">
    <source>
        <dbReference type="SAM" id="Phobius"/>
    </source>
</evidence>
<keyword evidence="1" id="KW-0175">Coiled coil</keyword>
<name>A0A419TAF6_9FIRM</name>
<keyword evidence="4" id="KW-1185">Reference proteome</keyword>
<keyword evidence="2" id="KW-0812">Transmembrane</keyword>
<dbReference type="Proteomes" id="UP000284177">
    <property type="component" value="Unassembled WGS sequence"/>
</dbReference>
<evidence type="ECO:0000313" key="3">
    <source>
        <dbReference type="EMBL" id="RKD34437.1"/>
    </source>
</evidence>
<keyword evidence="2" id="KW-0472">Membrane</keyword>